<feature type="compositionally biased region" description="Low complexity" evidence="1">
    <location>
        <begin position="218"/>
        <end position="231"/>
    </location>
</feature>
<dbReference type="GO" id="GO:0000228">
    <property type="term" value="C:nuclear chromosome"/>
    <property type="evidence" value="ECO:0007669"/>
    <property type="project" value="TreeGrafter"/>
</dbReference>
<dbReference type="PANTHER" id="PTHR34347">
    <property type="entry name" value="DNA REPAIR-SCAFFOLDING PROTEIN SPIDR"/>
    <property type="match status" value="1"/>
</dbReference>
<dbReference type="Proteomes" id="UP000516260">
    <property type="component" value="Chromosome 15"/>
</dbReference>
<dbReference type="InterPro" id="IPR028032">
    <property type="entry name" value="DUF4503"/>
</dbReference>
<feature type="domain" description="DUF4502" evidence="2">
    <location>
        <begin position="251"/>
        <end position="382"/>
    </location>
</feature>
<dbReference type="InterPro" id="IPR028026">
    <property type="entry name" value="DUF4502"/>
</dbReference>
<sequence length="943" mass="101909">MSFRKRKRRPNDDIKHVLFPDDVENSFQKAGREPLSSVSSARSWQRCGDSFLDPSGLKNPGRKLSAIKELVLSPTSGPTAGAAQCDEDIAWSSSDEDQESRLSGAASRQQRGPAPGRRRTAAPIHPRQGHTSGTGERKDAHRRIREILMAVASVGPQVVALFLVQTTSRPLTRTATRTTRRATASSGFPTVTPSPVASSRNHLNPQTYRTTCPTGRMRAAASPRPAASLLEAPPPGPVKAVKDGPATGSGRLRSCCGPLRDPGRLSPRPPKTLPKRNASSKAEGSPERLSRLQSRQRSAVSFWRHQSDASAATVDRPGVLVLEVLEVMEECGMRAARCERHRPPGGAEESAPVLVLFSRETVAHLMPAPKDIIHIYPPWQSLSIEGFSCSIILNTHLSQKVPSAPSTSHPGPPAVERCPPYFLCQTFGRLEASRTREANAAKQVPSLDPLRGFEGSGLSSRLSFSLLEVVEGLGQAGSVGQDVEVVVQRVYATAVPDSSPLSFLKPRVQSGTSFLRPSEEKGKTRLCVLVQDSYGMFSVVQLHLLPCKDDLHHYCHMWQGRTCLLRGIKVVQRVTRERCSRLFSLIDSLWPPVMPLRDHRTPPSTSSETRAAGSAPSFCYLLSGLESSVQPAEGPPLSPLYCPPTMQSLGDILQTDVKSFRCSFAATVIYTRLTQGSDVGQGEVWLVLTDPSLQEEKEEKPERPCRRTAALCVSTSCVLTSSVVRALKSSAACQASFRDVIKEHGVLHCVEQSVIELCSQSSRRPECVAESSAGAGSLSRSLTEPTILPRPVRLDPLVPEVTPNSLCSLTGVIVGVDEDTAYSWPVCNRCGSDNLEILAGGNGSFQCVSCESVVDQPDTRMQLEVFLSSSLNDCTLKVKLQQETIVSILNATALEGADSAGYEVESVLGAEVGPLAVYVRAVTRTPALWMGLEEVSLGGCYAK</sequence>
<evidence type="ECO:0000313" key="4">
    <source>
        <dbReference type="EMBL" id="TNM98559.1"/>
    </source>
</evidence>
<evidence type="ECO:0000256" key="1">
    <source>
        <dbReference type="SAM" id="MobiDB-lite"/>
    </source>
</evidence>
<feature type="compositionally biased region" description="Low complexity" evidence="1">
    <location>
        <begin position="172"/>
        <end position="186"/>
    </location>
</feature>
<dbReference type="Pfam" id="PF14950">
    <property type="entry name" value="DUF4502"/>
    <property type="match status" value="2"/>
</dbReference>
<evidence type="ECO:0000259" key="3">
    <source>
        <dbReference type="Pfam" id="PF14951"/>
    </source>
</evidence>
<organism evidence="4 5">
    <name type="scientific">Takifugu bimaculatus</name>
    <dbReference type="NCBI Taxonomy" id="433685"/>
    <lineage>
        <taxon>Eukaryota</taxon>
        <taxon>Metazoa</taxon>
        <taxon>Chordata</taxon>
        <taxon>Craniata</taxon>
        <taxon>Vertebrata</taxon>
        <taxon>Euteleostomi</taxon>
        <taxon>Actinopterygii</taxon>
        <taxon>Neopterygii</taxon>
        <taxon>Teleostei</taxon>
        <taxon>Neoteleostei</taxon>
        <taxon>Acanthomorphata</taxon>
        <taxon>Eupercaria</taxon>
        <taxon>Tetraodontiformes</taxon>
        <taxon>Tetradontoidea</taxon>
        <taxon>Tetraodontidae</taxon>
        <taxon>Takifugu</taxon>
    </lineage>
</organism>
<dbReference type="GO" id="GO:0070202">
    <property type="term" value="P:regulation of establishment of protein localization to chromosome"/>
    <property type="evidence" value="ECO:0007669"/>
    <property type="project" value="TreeGrafter"/>
</dbReference>
<accession>A0A4Z2C2A6</accession>
<dbReference type="PANTHER" id="PTHR34347:SF1">
    <property type="entry name" value="DNA REPAIR-SCAFFOLDING PROTEIN"/>
    <property type="match status" value="1"/>
</dbReference>
<evidence type="ECO:0000259" key="2">
    <source>
        <dbReference type="Pfam" id="PF14950"/>
    </source>
</evidence>
<feature type="compositionally biased region" description="Polar residues" evidence="1">
    <location>
        <begin position="187"/>
        <end position="213"/>
    </location>
</feature>
<gene>
    <name evidence="4" type="ORF">fugu_014805</name>
</gene>
<protein>
    <recommendedName>
        <fullName evidence="6">DUF4503 domain-containing protein</fullName>
    </recommendedName>
</protein>
<feature type="region of interest" description="Disordered" evidence="1">
    <location>
        <begin position="172"/>
        <end position="293"/>
    </location>
</feature>
<feature type="region of interest" description="Disordered" evidence="1">
    <location>
        <begin position="29"/>
        <end position="59"/>
    </location>
</feature>
<evidence type="ECO:0000313" key="5">
    <source>
        <dbReference type="Proteomes" id="UP000516260"/>
    </source>
</evidence>
<dbReference type="GO" id="GO:0005654">
    <property type="term" value="C:nucleoplasm"/>
    <property type="evidence" value="ECO:0007669"/>
    <property type="project" value="TreeGrafter"/>
</dbReference>
<keyword evidence="5" id="KW-1185">Reference proteome</keyword>
<feature type="domain" description="DUF4502" evidence="2">
    <location>
        <begin position="7"/>
        <end position="110"/>
    </location>
</feature>
<dbReference type="InterPro" id="IPR053054">
    <property type="entry name" value="DNA_repair-scaffolding"/>
</dbReference>
<dbReference type="AlphaFoldDB" id="A0A4Z2C2A6"/>
<feature type="region of interest" description="Disordered" evidence="1">
    <location>
        <begin position="91"/>
        <end position="139"/>
    </location>
</feature>
<feature type="domain" description="DUF4503" evidence="3">
    <location>
        <begin position="531"/>
        <end position="937"/>
    </location>
</feature>
<dbReference type="Pfam" id="PF14951">
    <property type="entry name" value="DUF4503"/>
    <property type="match status" value="1"/>
</dbReference>
<dbReference type="GO" id="GO:0000724">
    <property type="term" value="P:double-strand break repair via homologous recombination"/>
    <property type="evidence" value="ECO:0007669"/>
    <property type="project" value="TreeGrafter"/>
</dbReference>
<comment type="caution">
    <text evidence="4">The sequence shown here is derived from an EMBL/GenBank/DDBJ whole genome shotgun (WGS) entry which is preliminary data.</text>
</comment>
<evidence type="ECO:0008006" key="6">
    <source>
        <dbReference type="Google" id="ProtNLM"/>
    </source>
</evidence>
<dbReference type="EMBL" id="SWLE01000007">
    <property type="protein sequence ID" value="TNM98559.1"/>
    <property type="molecule type" value="Genomic_DNA"/>
</dbReference>
<name>A0A4Z2C2A6_9TELE</name>
<reference evidence="4 5" key="1">
    <citation type="submission" date="2019-04" db="EMBL/GenBank/DDBJ databases">
        <title>The sequence and de novo assembly of Takifugu bimaculatus genome using PacBio and Hi-C technologies.</title>
        <authorList>
            <person name="Xu P."/>
            <person name="Liu B."/>
            <person name="Zhou Z."/>
        </authorList>
    </citation>
    <scope>NUCLEOTIDE SEQUENCE [LARGE SCALE GENOMIC DNA]</scope>
    <source>
        <strain evidence="4">TB-2018</strain>
        <tissue evidence="4">Muscle</tissue>
    </source>
</reference>
<proteinExistence type="predicted"/>